<name>A0A1H9Y1A5_9BACI</name>
<dbReference type="EMBL" id="FOHE01000001">
    <property type="protein sequence ID" value="SES62026.1"/>
    <property type="molecule type" value="Genomic_DNA"/>
</dbReference>
<dbReference type="STRING" id="930131.SAMN05216389_10177"/>
<sequence>MRIISFSTRLTPTSIGQSGTNDSYIYFPKAEYITDLFFDIHSNHTMTFTSKKDGSSHQFNMKFTNENRLYQFGPYARSEALEPGDEVILQKVEYDDGQSQYYFDYIKYDNIVVLYYLGNQKYFTTWNQERFNRFVPSLPFEINVLTTSGQSTVTIEDNGLIRKRADSPNAFQSYRIDGLFNLVEQDEFKSKNKLILTKLDNGNEYTISRPINWEFSVIEKEGVN</sequence>
<evidence type="ECO:0000313" key="2">
    <source>
        <dbReference type="Proteomes" id="UP000198618"/>
    </source>
</evidence>
<accession>A0A1H9Y1A5</accession>
<keyword evidence="2" id="KW-1185">Reference proteome</keyword>
<reference evidence="1 2" key="1">
    <citation type="submission" date="2016-10" db="EMBL/GenBank/DDBJ databases">
        <authorList>
            <person name="de Groot N.N."/>
        </authorList>
    </citation>
    <scope>NUCLEOTIDE SEQUENCE [LARGE SCALE GENOMIC DNA]</scope>
    <source>
        <strain evidence="1 2">IBRC-M 10780</strain>
    </source>
</reference>
<dbReference type="RefSeq" id="WP_090865654.1">
    <property type="nucleotide sequence ID" value="NZ_FOHE01000001.1"/>
</dbReference>
<dbReference type="OrthoDB" id="1424975at2"/>
<dbReference type="Proteomes" id="UP000198618">
    <property type="component" value="Unassembled WGS sequence"/>
</dbReference>
<proteinExistence type="predicted"/>
<evidence type="ECO:0000313" key="1">
    <source>
        <dbReference type="EMBL" id="SES62026.1"/>
    </source>
</evidence>
<organism evidence="1 2">
    <name type="scientific">Oceanobacillus limi</name>
    <dbReference type="NCBI Taxonomy" id="930131"/>
    <lineage>
        <taxon>Bacteria</taxon>
        <taxon>Bacillati</taxon>
        <taxon>Bacillota</taxon>
        <taxon>Bacilli</taxon>
        <taxon>Bacillales</taxon>
        <taxon>Bacillaceae</taxon>
        <taxon>Oceanobacillus</taxon>
    </lineage>
</organism>
<dbReference type="AlphaFoldDB" id="A0A1H9Y1A5"/>
<gene>
    <name evidence="1" type="ORF">SAMN05216389_10177</name>
</gene>
<protein>
    <submittedName>
        <fullName evidence="1">Uncharacterized protein</fullName>
    </submittedName>
</protein>